<accession>A0ACC6MYD2</accession>
<protein>
    <submittedName>
        <fullName evidence="1">Uncharacterized protein</fullName>
    </submittedName>
</protein>
<sequence length="96" mass="10758">MFKVILAIVVALAYLYPLYTLWDQIPFLPYLVIAIVVIVIAWLATVWWLFNGTALQAFSTFIVSVIVIFGGAANLSGVHKFETLNERGQEIIDKAQ</sequence>
<comment type="caution">
    <text evidence="1">The sequence shown here is derived from an EMBL/GenBank/DDBJ whole genome shotgun (WGS) entry which is preliminary data.</text>
</comment>
<name>A0ACC6MYD2_9HYPH</name>
<reference evidence="1" key="1">
    <citation type="submission" date="2023-12" db="EMBL/GenBank/DDBJ databases">
        <title>Diversity of Rhizobium in root nodule of phaseolus vulgaris.</title>
        <authorList>
            <person name="Wang H."/>
        </authorList>
    </citation>
    <scope>NUCLEOTIDE SEQUENCE</scope>
    <source>
        <strain evidence="1">MJ31</strain>
    </source>
</reference>
<dbReference type="EMBL" id="JAYESG010000006">
    <property type="protein sequence ID" value="MEA3518322.1"/>
    <property type="molecule type" value="Genomic_DNA"/>
</dbReference>
<keyword evidence="2" id="KW-1185">Reference proteome</keyword>
<evidence type="ECO:0000313" key="2">
    <source>
        <dbReference type="Proteomes" id="UP001304050"/>
    </source>
</evidence>
<organism evidence="1 2">
    <name type="scientific">Rhizobium mulingense</name>
    <dbReference type="NCBI Taxonomy" id="3031128"/>
    <lineage>
        <taxon>Bacteria</taxon>
        <taxon>Pseudomonadati</taxon>
        <taxon>Pseudomonadota</taxon>
        <taxon>Alphaproteobacteria</taxon>
        <taxon>Hyphomicrobiales</taxon>
        <taxon>Rhizobiaceae</taxon>
        <taxon>Rhizobium/Agrobacterium group</taxon>
        <taxon>Rhizobium</taxon>
    </lineage>
</organism>
<evidence type="ECO:0000313" key="1">
    <source>
        <dbReference type="EMBL" id="MEA3518322.1"/>
    </source>
</evidence>
<proteinExistence type="predicted"/>
<gene>
    <name evidence="1" type="ORF">U8465_14515</name>
</gene>
<dbReference type="Proteomes" id="UP001304050">
    <property type="component" value="Unassembled WGS sequence"/>
</dbReference>